<keyword evidence="6" id="KW-1185">Reference proteome</keyword>
<dbReference type="GO" id="GO:0042802">
    <property type="term" value="F:identical protein binding"/>
    <property type="evidence" value="ECO:0007669"/>
    <property type="project" value="TreeGrafter"/>
</dbReference>
<dbReference type="Gene3D" id="3.40.640.10">
    <property type="entry name" value="Type I PLP-dependent aspartate aminotransferase-like (Major domain)"/>
    <property type="match status" value="1"/>
</dbReference>
<feature type="modified residue" description="N6-(pyridoxal phosphate)lysine" evidence="4">
    <location>
        <position position="242"/>
    </location>
</feature>
<comment type="subunit">
    <text evidence="4">Homodimer.</text>
</comment>
<evidence type="ECO:0000256" key="2">
    <source>
        <dbReference type="ARBA" id="ARBA00022679"/>
    </source>
</evidence>
<evidence type="ECO:0000256" key="1">
    <source>
        <dbReference type="ARBA" id="ARBA00022576"/>
    </source>
</evidence>
<comment type="subcellular location">
    <subcellularLocation>
        <location evidence="4">Cytoplasm</location>
    </subcellularLocation>
</comment>
<dbReference type="NCBIfam" id="TIGR00707">
    <property type="entry name" value="argD"/>
    <property type="match status" value="1"/>
</dbReference>
<dbReference type="EMBL" id="BMHV01000010">
    <property type="protein sequence ID" value="GGF63654.1"/>
    <property type="molecule type" value="Genomic_DNA"/>
</dbReference>
<evidence type="ECO:0000256" key="3">
    <source>
        <dbReference type="ARBA" id="ARBA00022898"/>
    </source>
</evidence>
<feature type="binding site" evidence="4">
    <location>
        <position position="131"/>
    </location>
    <ligand>
        <name>N(2)-acetyl-L-ornithine</name>
        <dbReference type="ChEBI" id="CHEBI:57805"/>
    </ligand>
</feature>
<comment type="cofactor">
    <cofactor evidence="4">
        <name>pyridoxal 5'-phosphate</name>
        <dbReference type="ChEBI" id="CHEBI:597326"/>
    </cofactor>
    <text evidence="4">Binds 1 pyridoxal phosphate per subunit.</text>
</comment>
<reference evidence="5" key="2">
    <citation type="submission" date="2020-09" db="EMBL/GenBank/DDBJ databases">
        <authorList>
            <person name="Sun Q."/>
            <person name="Zhou Y."/>
        </authorList>
    </citation>
    <scope>NUCLEOTIDE SEQUENCE</scope>
    <source>
        <strain evidence="5">CGMCC 1.15254</strain>
    </source>
</reference>
<dbReference type="CDD" id="cd00610">
    <property type="entry name" value="OAT_like"/>
    <property type="match status" value="1"/>
</dbReference>
<dbReference type="GO" id="GO:0005737">
    <property type="term" value="C:cytoplasm"/>
    <property type="evidence" value="ECO:0007669"/>
    <property type="project" value="UniProtKB-SubCell"/>
</dbReference>
<keyword evidence="3 4" id="KW-0663">Pyridoxal phosphate</keyword>
<sequence>MTNAVMQTYAPADVVFDKGEGVYLIAEDGKRFLDFGAGVAVTCLGHAHPHLVSALTEQAAKLWHCSNLYRIKGQERFARRLADSTFGDVVFSCNSGAEANECAIKIARKYFAAKGSKRYRILTFAGAFHGRTMATLSAGKQAKHCDGFGPMLDGFDQVAFNDLDAARAAITDETAAVHVEPVQGEGGMRPADMAFLQGLRQLCDEHGILLMMDEVQTGVGRTGKLFAHEWAGITPDVMAIAKGIGGGFPVGACIATAEAASGMAPGAHGSTYGGNPLAMAATNAVLDIVLEDGFLNHVAQMGEYLQKRMDDVVAKYPQIVKGARGLGLMVGFECVVPNTDLVAQCFNNGLLAVPAGDNVMRLLPPLVVQEEHIEAAIAIIERSCKELSEKV</sequence>
<accession>A0A917BZS5</accession>
<proteinExistence type="inferred from homology"/>
<dbReference type="Pfam" id="PF00202">
    <property type="entry name" value="Aminotran_3"/>
    <property type="match status" value="1"/>
</dbReference>
<dbReference type="InterPro" id="IPR005814">
    <property type="entry name" value="Aminotrans_3"/>
</dbReference>
<dbReference type="PROSITE" id="PS00600">
    <property type="entry name" value="AA_TRANSFER_CLASS_3"/>
    <property type="match status" value="1"/>
</dbReference>
<dbReference type="RefSeq" id="WP_188663853.1">
    <property type="nucleotide sequence ID" value="NZ_BMHV01000010.1"/>
</dbReference>
<organism evidence="5 6">
    <name type="scientific">Terasakiella brassicae</name>
    <dbReference type="NCBI Taxonomy" id="1634917"/>
    <lineage>
        <taxon>Bacteria</taxon>
        <taxon>Pseudomonadati</taxon>
        <taxon>Pseudomonadota</taxon>
        <taxon>Alphaproteobacteria</taxon>
        <taxon>Rhodospirillales</taxon>
        <taxon>Terasakiellaceae</taxon>
        <taxon>Terasakiella</taxon>
    </lineage>
</organism>
<dbReference type="InterPro" id="IPR015421">
    <property type="entry name" value="PyrdxlP-dep_Trfase_major"/>
</dbReference>
<feature type="binding site" evidence="4">
    <location>
        <position position="270"/>
    </location>
    <ligand>
        <name>N(2)-acetyl-L-ornithine</name>
        <dbReference type="ChEBI" id="CHEBI:57805"/>
    </ligand>
</feature>
<comment type="catalytic activity">
    <reaction evidence="4">
        <text>N(2)-acetyl-L-ornithine + 2-oxoglutarate = N-acetyl-L-glutamate 5-semialdehyde + L-glutamate</text>
        <dbReference type="Rhea" id="RHEA:18049"/>
        <dbReference type="ChEBI" id="CHEBI:16810"/>
        <dbReference type="ChEBI" id="CHEBI:29123"/>
        <dbReference type="ChEBI" id="CHEBI:29985"/>
        <dbReference type="ChEBI" id="CHEBI:57805"/>
        <dbReference type="EC" id="2.6.1.11"/>
    </reaction>
</comment>
<dbReference type="PIRSF" id="PIRSF000521">
    <property type="entry name" value="Transaminase_4ab_Lys_Orn"/>
    <property type="match status" value="1"/>
</dbReference>
<dbReference type="FunFam" id="3.40.640.10:FF:000004">
    <property type="entry name" value="Acetylornithine aminotransferase"/>
    <property type="match status" value="1"/>
</dbReference>
<evidence type="ECO:0000313" key="5">
    <source>
        <dbReference type="EMBL" id="GGF63654.1"/>
    </source>
</evidence>
<dbReference type="PANTHER" id="PTHR11986">
    <property type="entry name" value="AMINOTRANSFERASE CLASS III"/>
    <property type="match status" value="1"/>
</dbReference>
<keyword evidence="2 4" id="KW-0808">Transferase</keyword>
<comment type="caution">
    <text evidence="5">The sequence shown here is derived from an EMBL/GenBank/DDBJ whole genome shotgun (WGS) entry which is preliminary data.</text>
</comment>
<dbReference type="InterPro" id="IPR049704">
    <property type="entry name" value="Aminotrans_3_PPA_site"/>
</dbReference>
<keyword evidence="4" id="KW-0028">Amino-acid biosynthesis</keyword>
<keyword evidence="1 4" id="KW-0032">Aminotransferase</keyword>
<feature type="binding site" evidence="4">
    <location>
        <position position="271"/>
    </location>
    <ligand>
        <name>pyridoxal 5'-phosphate</name>
        <dbReference type="ChEBI" id="CHEBI:597326"/>
    </ligand>
</feature>
<feature type="binding site" evidence="4">
    <location>
        <position position="128"/>
    </location>
    <ligand>
        <name>pyridoxal 5'-phosphate</name>
        <dbReference type="ChEBI" id="CHEBI:597326"/>
    </ligand>
</feature>
<keyword evidence="4" id="KW-0055">Arginine biosynthesis</keyword>
<dbReference type="GO" id="GO:0003992">
    <property type="term" value="F:N2-acetyl-L-ornithine:2-oxoglutarate 5-aminotransferase activity"/>
    <property type="evidence" value="ECO:0007669"/>
    <property type="project" value="UniProtKB-UniRule"/>
</dbReference>
<dbReference type="SUPFAM" id="SSF53383">
    <property type="entry name" value="PLP-dependent transferases"/>
    <property type="match status" value="1"/>
</dbReference>
<dbReference type="EC" id="2.6.1.11" evidence="4"/>
<dbReference type="InterPro" id="IPR004636">
    <property type="entry name" value="AcOrn/SuccOrn_fam"/>
</dbReference>
<name>A0A917BZS5_9PROT</name>
<comment type="similarity">
    <text evidence="4">Belongs to the class-III pyridoxal-phosphate-dependent aminotransferase family. ArgD subfamily.</text>
</comment>
<dbReference type="GO" id="GO:0006526">
    <property type="term" value="P:L-arginine biosynthetic process"/>
    <property type="evidence" value="ECO:0007669"/>
    <property type="project" value="UniProtKB-UniRule"/>
</dbReference>
<dbReference type="AlphaFoldDB" id="A0A917BZS5"/>
<feature type="binding site" evidence="4">
    <location>
        <begin position="96"/>
        <end position="97"/>
    </location>
    <ligand>
        <name>pyridoxal 5'-phosphate</name>
        <dbReference type="ChEBI" id="CHEBI:597326"/>
    </ligand>
</feature>
<keyword evidence="4" id="KW-0963">Cytoplasm</keyword>
<gene>
    <name evidence="4 5" type="primary">argD</name>
    <name evidence="5" type="ORF">GCM10011332_17050</name>
</gene>
<dbReference type="GO" id="GO:0030170">
    <property type="term" value="F:pyridoxal phosphate binding"/>
    <property type="evidence" value="ECO:0007669"/>
    <property type="project" value="InterPro"/>
</dbReference>
<dbReference type="PANTHER" id="PTHR11986:SF113">
    <property type="entry name" value="SUCCINYLORNITHINE TRANSAMINASE"/>
    <property type="match status" value="1"/>
</dbReference>
<comment type="miscellaneous">
    <text evidence="4">May also have succinyldiaminopimelate aminotransferase activity, thus carrying out the corresponding step in lysine biosynthesis.</text>
</comment>
<feature type="binding site" evidence="4">
    <location>
        <begin position="213"/>
        <end position="216"/>
    </location>
    <ligand>
        <name>pyridoxal 5'-phosphate</name>
        <dbReference type="ChEBI" id="CHEBI:597326"/>
    </ligand>
</feature>
<protein>
    <recommendedName>
        <fullName evidence="4">Acetylornithine aminotransferase</fullName>
        <shortName evidence="4">ACOAT</shortName>
        <ecNumber evidence="4">2.6.1.11</ecNumber>
    </recommendedName>
</protein>
<dbReference type="InterPro" id="IPR050103">
    <property type="entry name" value="Class-III_PLP-dep_AT"/>
</dbReference>
<dbReference type="Gene3D" id="3.90.1150.10">
    <property type="entry name" value="Aspartate Aminotransferase, domain 1"/>
    <property type="match status" value="1"/>
</dbReference>
<dbReference type="Proteomes" id="UP000632498">
    <property type="component" value="Unassembled WGS sequence"/>
</dbReference>
<reference evidence="5" key="1">
    <citation type="journal article" date="2014" name="Int. J. Syst. Evol. Microbiol.">
        <title>Complete genome sequence of Corynebacterium casei LMG S-19264T (=DSM 44701T), isolated from a smear-ripened cheese.</title>
        <authorList>
            <consortium name="US DOE Joint Genome Institute (JGI-PGF)"/>
            <person name="Walter F."/>
            <person name="Albersmeier A."/>
            <person name="Kalinowski J."/>
            <person name="Ruckert C."/>
        </authorList>
    </citation>
    <scope>NUCLEOTIDE SEQUENCE</scope>
    <source>
        <strain evidence="5">CGMCC 1.15254</strain>
    </source>
</reference>
<dbReference type="HAMAP" id="MF_01107">
    <property type="entry name" value="ArgD_aminotrans_3"/>
    <property type="match status" value="1"/>
</dbReference>
<dbReference type="InterPro" id="IPR015424">
    <property type="entry name" value="PyrdxlP-dep_Trfase"/>
</dbReference>
<dbReference type="NCBIfam" id="NF002325">
    <property type="entry name" value="PRK01278.1"/>
    <property type="match status" value="1"/>
</dbReference>
<evidence type="ECO:0000313" key="6">
    <source>
        <dbReference type="Proteomes" id="UP000632498"/>
    </source>
</evidence>
<comment type="pathway">
    <text evidence="4">Amino-acid biosynthesis; L-arginine biosynthesis; N(2)-acetyl-L-ornithine from L-glutamate: step 4/4.</text>
</comment>
<evidence type="ECO:0000256" key="4">
    <source>
        <dbReference type="HAMAP-Rule" id="MF_01107"/>
    </source>
</evidence>
<dbReference type="InterPro" id="IPR015422">
    <property type="entry name" value="PyrdxlP-dep_Trfase_small"/>
</dbReference>